<accession>F4XKT7</accession>
<evidence type="ECO:0000313" key="2">
    <source>
        <dbReference type="EMBL" id="EGJ34769.1"/>
    </source>
</evidence>
<dbReference type="AlphaFoldDB" id="F4XKT7"/>
<dbReference type="EMBL" id="GL890827">
    <property type="protein sequence ID" value="EGJ34769.1"/>
    <property type="molecule type" value="Genomic_DNA"/>
</dbReference>
<organism evidence="2 3">
    <name type="scientific">Moorena producens 3L</name>
    <dbReference type="NCBI Taxonomy" id="489825"/>
    <lineage>
        <taxon>Bacteria</taxon>
        <taxon>Bacillati</taxon>
        <taxon>Cyanobacteriota</taxon>
        <taxon>Cyanophyceae</taxon>
        <taxon>Coleofasciculales</taxon>
        <taxon>Coleofasciculaceae</taxon>
        <taxon>Moorena</taxon>
    </lineage>
</organism>
<name>F4XKT7_9CYAN</name>
<dbReference type="Proteomes" id="UP000003959">
    <property type="component" value="Unassembled WGS sequence"/>
</dbReference>
<keyword evidence="1" id="KW-1133">Transmembrane helix</keyword>
<keyword evidence="1" id="KW-0472">Membrane</keyword>
<evidence type="ECO:0000313" key="3">
    <source>
        <dbReference type="Proteomes" id="UP000003959"/>
    </source>
</evidence>
<dbReference type="HOGENOM" id="CLU_2070458_0_0_3"/>
<gene>
    <name evidence="2" type="ORF">LYNGBM3L_12290</name>
</gene>
<evidence type="ECO:0000256" key="1">
    <source>
        <dbReference type="SAM" id="Phobius"/>
    </source>
</evidence>
<proteinExistence type="predicted"/>
<keyword evidence="1" id="KW-0812">Transmembrane</keyword>
<feature type="transmembrane region" description="Helical" evidence="1">
    <location>
        <begin position="54"/>
        <end position="76"/>
    </location>
</feature>
<sequence>MIGLKENCARILDQTPQPLPHNPFTRNYSDTPWILSSKKPKPKPTRIRVKDKNAALKISVPISFMISYVLLLQGIMTRVREYSNPMEILSKSIPAKGLGYWSVYELCQTCQQTIRTCL</sequence>
<protein>
    <submittedName>
        <fullName evidence="2">Uncharacterized protein</fullName>
    </submittedName>
</protein>
<keyword evidence="3" id="KW-1185">Reference proteome</keyword>
<reference evidence="3" key="1">
    <citation type="journal article" date="2011" name="Proc. Natl. Acad. Sci. U.S.A.">
        <title>Genomic insights into the physiology and ecology of the marine filamentous cyanobacterium Lyngbya majuscula.</title>
        <authorList>
            <person name="Jones A.C."/>
            <person name="Monroe E.A."/>
            <person name="Podell S."/>
            <person name="Hess W.R."/>
            <person name="Klages S."/>
            <person name="Esquenazi E."/>
            <person name="Niessen S."/>
            <person name="Hoover H."/>
            <person name="Rothmann M."/>
            <person name="Lasken R.S."/>
            <person name="Yates J.R.III."/>
            <person name="Reinhardt R."/>
            <person name="Kube M."/>
            <person name="Burkart M.D."/>
            <person name="Allen E.E."/>
            <person name="Dorrestein P.C."/>
            <person name="Gerwick W.H."/>
            <person name="Gerwick L."/>
        </authorList>
    </citation>
    <scope>NUCLEOTIDE SEQUENCE [LARGE SCALE GENOMIC DNA]</scope>
    <source>
        <strain evidence="3">3L</strain>
    </source>
</reference>